<protein>
    <submittedName>
        <fullName evidence="2">Transposase IS3/IS911 family protein</fullName>
    </submittedName>
</protein>
<dbReference type="EMBL" id="APND01000005">
    <property type="protein sequence ID" value="MES1930506.1"/>
    <property type="molecule type" value="Genomic_DNA"/>
</dbReference>
<comment type="caution">
    <text evidence="2">The sequence shown here is derived from an EMBL/GenBank/DDBJ whole genome shotgun (WGS) entry which is preliminary data.</text>
</comment>
<keyword evidence="3" id="KW-1185">Reference proteome</keyword>
<proteinExistence type="predicted"/>
<evidence type="ECO:0000313" key="2">
    <source>
        <dbReference type="EMBL" id="MES1930506.1"/>
    </source>
</evidence>
<feature type="coiled-coil region" evidence="1">
    <location>
        <begin position="26"/>
        <end position="53"/>
    </location>
</feature>
<evidence type="ECO:0000256" key="1">
    <source>
        <dbReference type="SAM" id="Coils"/>
    </source>
</evidence>
<organism evidence="2 3">
    <name type="scientific">Salinisphaera dokdonensis CL-ES53</name>
    <dbReference type="NCBI Taxonomy" id="1304272"/>
    <lineage>
        <taxon>Bacteria</taxon>
        <taxon>Pseudomonadati</taxon>
        <taxon>Pseudomonadota</taxon>
        <taxon>Gammaproteobacteria</taxon>
        <taxon>Salinisphaerales</taxon>
        <taxon>Salinisphaeraceae</taxon>
        <taxon>Salinisphaera</taxon>
    </lineage>
</organism>
<gene>
    <name evidence="2" type="ORF">SADO_14689</name>
</gene>
<dbReference type="Proteomes" id="UP001460888">
    <property type="component" value="Unassembled WGS sequence"/>
</dbReference>
<name>A0ABV2B3U0_9GAMM</name>
<reference evidence="2 3" key="1">
    <citation type="submission" date="2013-03" db="EMBL/GenBank/DDBJ databases">
        <title>Salinisphaera dokdonensis CL-ES53 Genome Sequencing.</title>
        <authorList>
            <person name="Li C."/>
            <person name="Lai Q."/>
            <person name="Shao Z."/>
        </authorList>
    </citation>
    <scope>NUCLEOTIDE SEQUENCE [LARGE SCALE GENOMIC DNA]</scope>
    <source>
        <strain evidence="2 3">CL-ES53</strain>
    </source>
</reference>
<sequence>MRIRSAAQRHWVRQAELARGLCEGETTEARGRIKALEHENRGLERANQIVRMASAILRSRRPASDARHCGL</sequence>
<evidence type="ECO:0000313" key="3">
    <source>
        <dbReference type="Proteomes" id="UP001460888"/>
    </source>
</evidence>
<keyword evidence="1" id="KW-0175">Coiled coil</keyword>
<accession>A0ABV2B3U0</accession>